<evidence type="ECO:0000313" key="4">
    <source>
        <dbReference type="Proteomes" id="UP000818323"/>
    </source>
</evidence>
<dbReference type="EMBL" id="JAAAXJ010000005">
    <property type="protein sequence ID" value="NBJ25029.1"/>
    <property type="molecule type" value="Genomic_DNA"/>
</dbReference>
<accession>A0ABW9YXA8</accession>
<reference evidence="3 4" key="1">
    <citation type="submission" date="2020-01" db="EMBL/GenBank/DDBJ databases">
        <title>Microvirga sp. nov., an arsenate reduction bacterium isolated from Tibet hotspring sediments.</title>
        <authorList>
            <person name="Yuan C.-G."/>
        </authorList>
    </citation>
    <scope>NUCLEOTIDE SEQUENCE [LARGE SCALE GENOMIC DNA]</scope>
    <source>
        <strain evidence="3 4">SYSU G3D203</strain>
    </source>
</reference>
<dbReference type="InterPro" id="IPR047216">
    <property type="entry name" value="Endonuclease_DUF559_bact"/>
</dbReference>
<feature type="domain" description="DUF559" evidence="2">
    <location>
        <begin position="60"/>
        <end position="167"/>
    </location>
</feature>
<dbReference type="InterPro" id="IPR011335">
    <property type="entry name" value="Restrct_endonuc-II-like"/>
</dbReference>
<dbReference type="Proteomes" id="UP000818323">
    <property type="component" value="Unassembled WGS sequence"/>
</dbReference>
<dbReference type="SUPFAM" id="SSF52980">
    <property type="entry name" value="Restriction endonuclease-like"/>
    <property type="match status" value="1"/>
</dbReference>
<evidence type="ECO:0000256" key="1">
    <source>
        <dbReference type="SAM" id="MobiDB-lite"/>
    </source>
</evidence>
<dbReference type="Gene3D" id="3.40.960.10">
    <property type="entry name" value="VSR Endonuclease"/>
    <property type="match status" value="1"/>
</dbReference>
<sequence length="178" mass="19538">MIALEPIEPSPPLWGRDGEGGSHGSTGSTGRLDGAVPPSLALPHKGGGDGFAHASVKPQLRSHAKRLHRAMTPAERKLWHALKAHRFQGLHIRRQAPMGPYVADFVCHAARIVIEVDGSQHGFDRHVERDRTRDAWFTAQGYRVLRFWNAEVLTGLDTVLDTIFAHIPSNLPIAGDTL</sequence>
<dbReference type="Pfam" id="PF04480">
    <property type="entry name" value="DUF559"/>
    <property type="match status" value="1"/>
</dbReference>
<keyword evidence="4" id="KW-1185">Reference proteome</keyword>
<dbReference type="InterPro" id="IPR007569">
    <property type="entry name" value="DUF559"/>
</dbReference>
<dbReference type="PANTHER" id="PTHR38590:SF1">
    <property type="entry name" value="BLL0828 PROTEIN"/>
    <property type="match status" value="1"/>
</dbReference>
<comment type="caution">
    <text evidence="3">The sequence shown here is derived from an EMBL/GenBank/DDBJ whole genome shotgun (WGS) entry which is preliminary data.</text>
</comment>
<evidence type="ECO:0000259" key="2">
    <source>
        <dbReference type="Pfam" id="PF04480"/>
    </source>
</evidence>
<dbReference type="PANTHER" id="PTHR38590">
    <property type="entry name" value="BLL0828 PROTEIN"/>
    <property type="match status" value="1"/>
</dbReference>
<protein>
    <submittedName>
        <fullName evidence="3">DUF559 domain-containing protein</fullName>
    </submittedName>
</protein>
<gene>
    <name evidence="3" type="ORF">GR303_11770</name>
</gene>
<dbReference type="CDD" id="cd01038">
    <property type="entry name" value="Endonuclease_DUF559"/>
    <property type="match status" value="1"/>
</dbReference>
<proteinExistence type="predicted"/>
<name>A0ABW9YXA8_9HYPH</name>
<feature type="region of interest" description="Disordered" evidence="1">
    <location>
        <begin position="1"/>
        <end position="54"/>
    </location>
</feature>
<organism evidence="3 4">
    <name type="scientific">Microvirga arsenatis</name>
    <dbReference type="NCBI Taxonomy" id="2692265"/>
    <lineage>
        <taxon>Bacteria</taxon>
        <taxon>Pseudomonadati</taxon>
        <taxon>Pseudomonadota</taxon>
        <taxon>Alphaproteobacteria</taxon>
        <taxon>Hyphomicrobiales</taxon>
        <taxon>Methylobacteriaceae</taxon>
        <taxon>Microvirga</taxon>
    </lineage>
</organism>
<evidence type="ECO:0000313" key="3">
    <source>
        <dbReference type="EMBL" id="NBJ25029.1"/>
    </source>
</evidence>